<dbReference type="SUPFAM" id="SSF81901">
    <property type="entry name" value="HCP-like"/>
    <property type="match status" value="2"/>
</dbReference>
<evidence type="ECO:0000259" key="1">
    <source>
        <dbReference type="Pfam" id="PF22481"/>
    </source>
</evidence>
<dbReference type="Proteomes" id="UP000494105">
    <property type="component" value="Unassembled WGS sequence"/>
</dbReference>
<dbReference type="PANTHER" id="PTHR11102:SF160">
    <property type="entry name" value="ERAD-ASSOCIATED E3 UBIQUITIN-PROTEIN LIGASE COMPONENT HRD3"/>
    <property type="match status" value="1"/>
</dbReference>
<reference evidence="2 3" key="1">
    <citation type="submission" date="2020-04" db="EMBL/GenBank/DDBJ databases">
        <authorList>
            <person name="De Canck E."/>
        </authorList>
    </citation>
    <scope>NUCLEOTIDE SEQUENCE [LARGE SCALE GENOMIC DNA]</scope>
    <source>
        <strain evidence="2 3">LMG 1861</strain>
    </source>
</reference>
<dbReference type="InterPro" id="IPR006597">
    <property type="entry name" value="Sel1-like"/>
</dbReference>
<dbReference type="Pfam" id="PF22481">
    <property type="entry name" value="DUF6985"/>
    <property type="match status" value="1"/>
</dbReference>
<dbReference type="InterPro" id="IPR050767">
    <property type="entry name" value="Sel1_AlgK"/>
</dbReference>
<dbReference type="Gene3D" id="1.25.40.10">
    <property type="entry name" value="Tetratricopeptide repeat domain"/>
    <property type="match status" value="3"/>
</dbReference>
<sequence>MNTEQIPPDYVPLSVPGLPTLYGQKNGWRVWLTALPLPATSRLRGVDSLAPSKGYASDDRIAEPGEVIALFENDDGAGERPELMMTAAAQWLLAHDAAFYRAVMDAMLADLPRLRAEQEGIVLSDDAFRLPRHWDEGLVRKLVRLNSITFHPVDGAPYIGLDFRCAWDEEHGYGLMMAGIEVVESGGADSGTLSWIAARHAESRGPGYLRPACGSRFRRGAMPSVLPHCLWPAFSGEGMALRLPVRSIANMAGRLSRRQRPRGRATRFRAAVLFLALCCAPMAVWAQDSPDDRFKQGYADYNAGDYDNAREKWRPLAEAGHAKAQYGLGLMYANAQGGEKDDALAVSWLRRAAEQGEAGAQFNLGVMYANGRGVPQDDALAAQWCEKAAVQGNAEAQTMLGQMYARGHGVARRDDLALQWWRKAAAQGNAEAQYQLGDHFFDGPSTQQDGAQAMHWFALAAAQGHAEAQNNLGAIYAHGLATAPDAGKAVEWFGRAAEQGLAKAQNNLGAMYFTGTGVPQDDPLAVQWWRKAADQGNAAAQDRMGGAYLSGRGVPQDDSQAAQWLRKAADQGHAPAQDTLGTLYQQGRGVPKDESQAVLWFRRAADQGLETAQYNLAQQYDFGRGVPRSIASARDWYTKAADQGYPRAQFNLAVMYANGDDVAQDDAKAVRLMRQAATQGHRLATFSLGVMYAEGRGVARNLATAFALISVVPSPDEEMMQYRDRLATDMAPSQRDHAVQLVNKLLTTGVTEETLRRADGQ</sequence>
<dbReference type="EMBL" id="CADILD010000002">
    <property type="protein sequence ID" value="CAB3893016.1"/>
    <property type="molecule type" value="Genomic_DNA"/>
</dbReference>
<organism evidence="2 3">
    <name type="scientific">Achromobacter piechaudii</name>
    <dbReference type="NCBI Taxonomy" id="72556"/>
    <lineage>
        <taxon>Bacteria</taxon>
        <taxon>Pseudomonadati</taxon>
        <taxon>Pseudomonadota</taxon>
        <taxon>Betaproteobacteria</taxon>
        <taxon>Burkholderiales</taxon>
        <taxon>Alcaligenaceae</taxon>
        <taxon>Achromobacter</taxon>
    </lineage>
</organism>
<feature type="domain" description="DUF6985" evidence="1">
    <location>
        <begin position="77"/>
        <end position="190"/>
    </location>
</feature>
<gene>
    <name evidence="2" type="ORF">LMG1861_03907</name>
</gene>
<dbReference type="InterPro" id="IPR054254">
    <property type="entry name" value="DUF6985"/>
</dbReference>
<dbReference type="RefSeq" id="WP_175129266.1">
    <property type="nucleotide sequence ID" value="NZ_CADILD010000002.1"/>
</dbReference>
<evidence type="ECO:0000313" key="2">
    <source>
        <dbReference type="EMBL" id="CAB3893016.1"/>
    </source>
</evidence>
<dbReference type="Pfam" id="PF08238">
    <property type="entry name" value="Sel1"/>
    <property type="match status" value="11"/>
</dbReference>
<proteinExistence type="predicted"/>
<accession>A0A6S7E237</accession>
<dbReference type="PANTHER" id="PTHR11102">
    <property type="entry name" value="SEL-1-LIKE PROTEIN"/>
    <property type="match status" value="1"/>
</dbReference>
<dbReference type="AlphaFoldDB" id="A0A6S7E237"/>
<dbReference type="SMART" id="SM00671">
    <property type="entry name" value="SEL1"/>
    <property type="match status" value="11"/>
</dbReference>
<protein>
    <recommendedName>
        <fullName evidence="1">DUF6985 domain-containing protein</fullName>
    </recommendedName>
</protein>
<evidence type="ECO:0000313" key="3">
    <source>
        <dbReference type="Proteomes" id="UP000494105"/>
    </source>
</evidence>
<name>A0A6S7E237_9BURK</name>
<dbReference type="InterPro" id="IPR011990">
    <property type="entry name" value="TPR-like_helical_dom_sf"/>
</dbReference>